<name>A0ABS4QD60_9NOCA</name>
<dbReference type="Pfam" id="PF03861">
    <property type="entry name" value="ANTAR"/>
    <property type="match status" value="1"/>
</dbReference>
<dbReference type="PIRSF" id="PIRSF036625">
    <property type="entry name" value="GAF_ANTAR"/>
    <property type="match status" value="1"/>
</dbReference>
<keyword evidence="3" id="KW-0805">Transcription regulation</keyword>
<evidence type="ECO:0000313" key="7">
    <source>
        <dbReference type="Proteomes" id="UP001519325"/>
    </source>
</evidence>
<dbReference type="RefSeq" id="WP_209888585.1">
    <property type="nucleotide sequence ID" value="NZ_JAGGMR010000001.1"/>
</dbReference>
<dbReference type="SUPFAM" id="SSF55781">
    <property type="entry name" value="GAF domain-like"/>
    <property type="match status" value="1"/>
</dbReference>
<gene>
    <name evidence="6" type="ORF">BJ987_002522</name>
</gene>
<dbReference type="SMART" id="SM01012">
    <property type="entry name" value="ANTAR"/>
    <property type="match status" value="1"/>
</dbReference>
<comment type="caution">
    <text evidence="6">The sequence shown here is derived from an EMBL/GenBank/DDBJ whole genome shotgun (WGS) entry which is preliminary data.</text>
</comment>
<organism evidence="6 7">
    <name type="scientific">Nocardia goodfellowii</name>
    <dbReference type="NCBI Taxonomy" id="882446"/>
    <lineage>
        <taxon>Bacteria</taxon>
        <taxon>Bacillati</taxon>
        <taxon>Actinomycetota</taxon>
        <taxon>Actinomycetes</taxon>
        <taxon>Mycobacteriales</taxon>
        <taxon>Nocardiaceae</taxon>
        <taxon>Nocardia</taxon>
    </lineage>
</organism>
<dbReference type="InterPro" id="IPR011006">
    <property type="entry name" value="CheY-like_superfamily"/>
</dbReference>
<dbReference type="SUPFAM" id="SSF52172">
    <property type="entry name" value="CheY-like"/>
    <property type="match status" value="1"/>
</dbReference>
<dbReference type="Gene3D" id="3.30.450.40">
    <property type="match status" value="1"/>
</dbReference>
<keyword evidence="1" id="KW-0808">Transferase</keyword>
<evidence type="ECO:0000256" key="3">
    <source>
        <dbReference type="ARBA" id="ARBA00023015"/>
    </source>
</evidence>
<dbReference type="InterPro" id="IPR005561">
    <property type="entry name" value="ANTAR"/>
</dbReference>
<dbReference type="InterPro" id="IPR012074">
    <property type="entry name" value="GAF_ANTAR"/>
</dbReference>
<evidence type="ECO:0000256" key="4">
    <source>
        <dbReference type="ARBA" id="ARBA00023163"/>
    </source>
</evidence>
<dbReference type="Pfam" id="PF13185">
    <property type="entry name" value="GAF_2"/>
    <property type="match status" value="1"/>
</dbReference>
<evidence type="ECO:0000313" key="6">
    <source>
        <dbReference type="EMBL" id="MBP2189621.1"/>
    </source>
</evidence>
<keyword evidence="7" id="KW-1185">Reference proteome</keyword>
<dbReference type="PROSITE" id="PS50921">
    <property type="entry name" value="ANTAR"/>
    <property type="match status" value="1"/>
</dbReference>
<evidence type="ECO:0000259" key="5">
    <source>
        <dbReference type="PROSITE" id="PS50921"/>
    </source>
</evidence>
<keyword evidence="2" id="KW-0418">Kinase</keyword>
<protein>
    <submittedName>
        <fullName evidence="6">GAF domain-containing protein</fullName>
    </submittedName>
</protein>
<keyword evidence="4" id="KW-0804">Transcription</keyword>
<dbReference type="SMART" id="SM00065">
    <property type="entry name" value="GAF"/>
    <property type="match status" value="1"/>
</dbReference>
<evidence type="ECO:0000256" key="1">
    <source>
        <dbReference type="ARBA" id="ARBA00022679"/>
    </source>
</evidence>
<sequence length="247" mass="26560">MESREGPLIDAFVRLADTLVADYDVVELCQQLVEACVRLLDASQAGLLLADHRGTLQVLAATSERTHLLELFQLESAHGPCVQAYHTGLPVPIDDLAAAAARWPEFARRGLDNGYLSVYAMPLRVRTETIGALNLFGATKGALSGEDMRVAQALADVACIGILQHRILHRSETLNSQLRSALNSRIVIEQAKGVLAERGELDMDQAFHRLRNHARANNLRLVDLSASVVSGAVDSGTVLAGHDGGIG</sequence>
<feature type="domain" description="ANTAR" evidence="5">
    <location>
        <begin position="168"/>
        <end position="229"/>
    </location>
</feature>
<dbReference type="InterPro" id="IPR029016">
    <property type="entry name" value="GAF-like_dom_sf"/>
</dbReference>
<dbReference type="InterPro" id="IPR003018">
    <property type="entry name" value="GAF"/>
</dbReference>
<proteinExistence type="predicted"/>
<dbReference type="EMBL" id="JAGGMR010000001">
    <property type="protein sequence ID" value="MBP2189621.1"/>
    <property type="molecule type" value="Genomic_DNA"/>
</dbReference>
<accession>A0ABS4QD60</accession>
<dbReference type="InterPro" id="IPR036388">
    <property type="entry name" value="WH-like_DNA-bd_sf"/>
</dbReference>
<dbReference type="Gene3D" id="1.10.10.10">
    <property type="entry name" value="Winged helix-like DNA-binding domain superfamily/Winged helix DNA-binding domain"/>
    <property type="match status" value="1"/>
</dbReference>
<reference evidence="6 7" key="1">
    <citation type="submission" date="2021-03" db="EMBL/GenBank/DDBJ databases">
        <title>Sequencing the genomes of 1000 actinobacteria strains.</title>
        <authorList>
            <person name="Klenk H.-P."/>
        </authorList>
    </citation>
    <scope>NUCLEOTIDE SEQUENCE [LARGE SCALE GENOMIC DNA]</scope>
    <source>
        <strain evidence="6 7">DSM 45516</strain>
    </source>
</reference>
<dbReference type="Proteomes" id="UP001519325">
    <property type="component" value="Unassembled WGS sequence"/>
</dbReference>
<evidence type="ECO:0000256" key="2">
    <source>
        <dbReference type="ARBA" id="ARBA00022777"/>
    </source>
</evidence>